<reference evidence="18" key="1">
    <citation type="submission" date="2016-12" db="EMBL/GenBank/DDBJ databases">
        <title>The genomes of Aspergillus section Nigri reveals drivers in fungal speciation.</title>
        <authorList>
            <consortium name="DOE Joint Genome Institute"/>
            <person name="Vesth T.C."/>
            <person name="Nybo J."/>
            <person name="Theobald S."/>
            <person name="Brandl J."/>
            <person name="Frisvad J.C."/>
            <person name="Nielsen K.F."/>
            <person name="Lyhne E.K."/>
            <person name="Kogle M.E."/>
            <person name="Kuo A."/>
            <person name="Riley R."/>
            <person name="Clum A."/>
            <person name="Nolan M."/>
            <person name="Lipzen A."/>
            <person name="Salamov A."/>
            <person name="Henrissat B."/>
            <person name="Wiebenga A."/>
            <person name="De vries R.P."/>
            <person name="Grigoriev I.V."/>
            <person name="Mortensen U.H."/>
            <person name="Andersen M.R."/>
            <person name="Baker S.E."/>
        </authorList>
    </citation>
    <scope>NUCLEOTIDE SEQUENCE</scope>
    <source>
        <strain evidence="18">CBS 122712</strain>
    </source>
</reference>
<accession>A0A317V960</accession>
<dbReference type="EC" id="3.2.1.21" evidence="5"/>
<feature type="chain" id="PRO_5016382953" description="Probable beta-glucosidase btgE" evidence="17">
    <location>
        <begin position="19"/>
        <end position="643"/>
    </location>
</feature>
<feature type="region of interest" description="Disordered" evidence="16">
    <location>
        <begin position="112"/>
        <end position="151"/>
    </location>
</feature>
<dbReference type="GO" id="GO:0042973">
    <property type="term" value="F:glucan endo-1,3-beta-D-glucosidase activity"/>
    <property type="evidence" value="ECO:0007669"/>
    <property type="project" value="TreeGrafter"/>
</dbReference>
<comment type="catalytic activity">
    <reaction evidence="1">
        <text>Hydrolysis of terminal, non-reducing beta-D-glucosyl residues with release of beta-D-glucose.</text>
        <dbReference type="EC" id="3.2.1.21"/>
    </reaction>
</comment>
<name>A0A317V960_ASPEC</name>
<gene>
    <name evidence="18" type="ORF">BO83DRAFT_340604</name>
</gene>
<organism evidence="18 19">
    <name type="scientific">Aspergillus eucalypticola (strain CBS 122712 / IBT 29274)</name>
    <dbReference type="NCBI Taxonomy" id="1448314"/>
    <lineage>
        <taxon>Eukaryota</taxon>
        <taxon>Fungi</taxon>
        <taxon>Dikarya</taxon>
        <taxon>Ascomycota</taxon>
        <taxon>Pezizomycotina</taxon>
        <taxon>Eurotiomycetes</taxon>
        <taxon>Eurotiomycetidae</taxon>
        <taxon>Eurotiales</taxon>
        <taxon>Aspergillaceae</taxon>
        <taxon>Aspergillus</taxon>
        <taxon>Aspergillus subgen. Circumdati</taxon>
    </lineage>
</organism>
<evidence type="ECO:0000256" key="5">
    <source>
        <dbReference type="ARBA" id="ARBA00012744"/>
    </source>
</evidence>
<evidence type="ECO:0000256" key="4">
    <source>
        <dbReference type="ARBA" id="ARBA00008773"/>
    </source>
</evidence>
<evidence type="ECO:0000313" key="18">
    <source>
        <dbReference type="EMBL" id="PWY69929.1"/>
    </source>
</evidence>
<dbReference type="InterPro" id="IPR050732">
    <property type="entry name" value="Beta-glucan_modifiers"/>
</dbReference>
<dbReference type="AlphaFoldDB" id="A0A317V960"/>
<evidence type="ECO:0000256" key="15">
    <source>
        <dbReference type="ARBA" id="ARBA00042762"/>
    </source>
</evidence>
<comment type="caution">
    <text evidence="18">The sequence shown here is derived from an EMBL/GenBank/DDBJ whole genome shotgun (WGS) entry which is preliminary data.</text>
</comment>
<dbReference type="GO" id="GO:0009986">
    <property type="term" value="C:cell surface"/>
    <property type="evidence" value="ECO:0007669"/>
    <property type="project" value="TreeGrafter"/>
</dbReference>
<evidence type="ECO:0000256" key="2">
    <source>
        <dbReference type="ARBA" id="ARBA00004191"/>
    </source>
</evidence>
<evidence type="ECO:0000256" key="14">
    <source>
        <dbReference type="ARBA" id="ARBA00041516"/>
    </source>
</evidence>
<evidence type="ECO:0000256" key="10">
    <source>
        <dbReference type="ARBA" id="ARBA00023295"/>
    </source>
</evidence>
<feature type="compositionally biased region" description="Low complexity" evidence="16">
    <location>
        <begin position="116"/>
        <end position="151"/>
    </location>
</feature>
<evidence type="ECO:0000256" key="13">
    <source>
        <dbReference type="ARBA" id="ARBA00041495"/>
    </source>
</evidence>
<evidence type="ECO:0000256" key="11">
    <source>
        <dbReference type="ARBA" id="ARBA00024983"/>
    </source>
</evidence>
<protein>
    <recommendedName>
        <fullName evidence="12">Probable beta-glucosidase btgE</fullName>
        <ecNumber evidence="5">3.2.1.21</ecNumber>
    </recommendedName>
    <alternativeName>
        <fullName evidence="13">Beta-D-glucoside glucohydrolase btgE</fullName>
    </alternativeName>
    <alternativeName>
        <fullName evidence="15">Cellobiase btgE</fullName>
    </alternativeName>
    <alternativeName>
        <fullName evidence="14">Gentiobiase btgE</fullName>
    </alternativeName>
</protein>
<feature type="signal peptide" evidence="17">
    <location>
        <begin position="1"/>
        <end position="18"/>
    </location>
</feature>
<dbReference type="PANTHER" id="PTHR16631:SF24">
    <property type="entry name" value="FAMILY 17 GLUCOSIDASE SCW11-RELATED"/>
    <property type="match status" value="1"/>
</dbReference>
<dbReference type="GO" id="GO:0005576">
    <property type="term" value="C:extracellular region"/>
    <property type="evidence" value="ECO:0007669"/>
    <property type="project" value="TreeGrafter"/>
</dbReference>
<keyword evidence="8 17" id="KW-0732">Signal</keyword>
<dbReference type="Proteomes" id="UP000246171">
    <property type="component" value="Unassembled WGS sequence"/>
</dbReference>
<comment type="pathway">
    <text evidence="3">Glycan metabolism; cellulose degradation.</text>
</comment>
<sequence>MKGAFLATAAALAGTALADGGAHMRRHGHDSFHQRRAVQAEPEETCGCTTEVITVWGTPTLVPAAVPTTVTSDVVTTLHSTSYTTVTVVATPSESTAPAEAATTAEGAGAIGGAAGTASPSESTPAAGGATGAAAGAASGTSSTPEGVAATGAAGGNVGQVSSSTPVAAATTSSQAVPTPETTTFSSTGVYTIPAATVTVSDTTSVIADTTTSLASGTQTYGGVTTIVETSTTVTCPYATVSPSGSTVTSIIQTTTYVCPEAGTYTIAPTTTYVPSNTVMTYPTVSTVTPGTYTHSAITVTATVTDYTYTCPFANANEPTSTPAAATTSAVVVTTPAAATTSAVVVTTSAPATTTTAAAVTSSVQSSTVASSSAAASSGVSASGNSMGMTYTPYTNSGGCKSKATVESDIETIANKGFTHIRLYSTDCSTLEYVGTAASKYSLKLILGVYISSTGTSGAQDQVTAITEWGEWSMVSLIVVGNEAISDGYTTASELATFITSCKSSFEAAGYTGEITTTEPVDIWQEYGSSNLCSVVDVLGANIHPFFNSETTAAEAGTFAAEEVALLKKICTDMDVINLETGWPSKGNANGAAVPGTTEQATAIKGIRESVGELSVFFSYANDLWKDPGEFDVEQYWGCIDQF</sequence>
<dbReference type="VEuPathDB" id="FungiDB:BO83DRAFT_340604"/>
<evidence type="ECO:0000256" key="3">
    <source>
        <dbReference type="ARBA" id="ARBA00004987"/>
    </source>
</evidence>
<dbReference type="InterPro" id="IPR017853">
    <property type="entry name" value="GH"/>
</dbReference>
<dbReference type="Gene3D" id="3.20.20.80">
    <property type="entry name" value="Glycosidases"/>
    <property type="match status" value="2"/>
</dbReference>
<keyword evidence="19" id="KW-1185">Reference proteome</keyword>
<dbReference type="SUPFAM" id="SSF51445">
    <property type="entry name" value="(Trans)glycosidases"/>
    <property type="match status" value="1"/>
</dbReference>
<comment type="function">
    <text evidence="11">Beta-glucosidases are one of a number of cellulolytic enzymes involved in the degradation of cellulosic biomass. Catalyzes the last step releasing glucose from the inhibitory cellobiose.</text>
</comment>
<keyword evidence="10" id="KW-0326">Glycosidase</keyword>
<dbReference type="GO" id="GO:0009277">
    <property type="term" value="C:fungal-type cell wall"/>
    <property type="evidence" value="ECO:0007669"/>
    <property type="project" value="TreeGrafter"/>
</dbReference>
<evidence type="ECO:0000256" key="9">
    <source>
        <dbReference type="ARBA" id="ARBA00022801"/>
    </source>
</evidence>
<evidence type="ECO:0000256" key="12">
    <source>
        <dbReference type="ARBA" id="ARBA00039284"/>
    </source>
</evidence>
<keyword evidence="9 18" id="KW-0378">Hydrolase</keyword>
<evidence type="ECO:0000256" key="16">
    <source>
        <dbReference type="SAM" id="MobiDB-lite"/>
    </source>
</evidence>
<evidence type="ECO:0000313" key="19">
    <source>
        <dbReference type="Proteomes" id="UP000246171"/>
    </source>
</evidence>
<dbReference type="EMBL" id="MSFU01000017">
    <property type="protein sequence ID" value="PWY69929.1"/>
    <property type="molecule type" value="Genomic_DNA"/>
</dbReference>
<dbReference type="RefSeq" id="XP_025386623.1">
    <property type="nucleotide sequence ID" value="XM_025528589.1"/>
</dbReference>
<proteinExistence type="inferred from homology"/>
<keyword evidence="6" id="KW-0134">Cell wall</keyword>
<evidence type="ECO:0000256" key="6">
    <source>
        <dbReference type="ARBA" id="ARBA00022512"/>
    </source>
</evidence>
<comment type="similarity">
    <text evidence="4">Belongs to the glycosyl hydrolase 17 family.</text>
</comment>
<dbReference type="GO" id="GO:0071555">
    <property type="term" value="P:cell wall organization"/>
    <property type="evidence" value="ECO:0007669"/>
    <property type="project" value="TreeGrafter"/>
</dbReference>
<comment type="subcellular location">
    <subcellularLocation>
        <location evidence="2">Secreted</location>
        <location evidence="2">Cell wall</location>
    </subcellularLocation>
</comment>
<evidence type="ECO:0000256" key="8">
    <source>
        <dbReference type="ARBA" id="ARBA00022729"/>
    </source>
</evidence>
<keyword evidence="7" id="KW-0964">Secreted</keyword>
<dbReference type="PANTHER" id="PTHR16631">
    <property type="entry name" value="GLUCAN 1,3-BETA-GLUCOSIDASE"/>
    <property type="match status" value="1"/>
</dbReference>
<evidence type="ECO:0000256" key="17">
    <source>
        <dbReference type="SAM" id="SignalP"/>
    </source>
</evidence>
<dbReference type="GeneID" id="37050551"/>
<dbReference type="OrthoDB" id="4082933at2759"/>
<evidence type="ECO:0000256" key="1">
    <source>
        <dbReference type="ARBA" id="ARBA00000448"/>
    </source>
</evidence>
<evidence type="ECO:0000256" key="7">
    <source>
        <dbReference type="ARBA" id="ARBA00022525"/>
    </source>
</evidence>